<evidence type="ECO:0000256" key="3">
    <source>
        <dbReference type="RuleBase" id="RU003616"/>
    </source>
</evidence>
<feature type="compositionally biased region" description="Polar residues" evidence="4">
    <location>
        <begin position="138"/>
        <end position="156"/>
    </location>
</feature>
<comment type="similarity">
    <text evidence="2 3">Belongs to the small heat shock protein (HSP20) family.</text>
</comment>
<reference evidence="6" key="1">
    <citation type="submission" date="2020-10" db="EMBL/GenBank/DDBJ databases">
        <title>High-Quality Genome Resource of Clonostachys rosea strain S41 by Oxford Nanopore Long-Read Sequencing.</title>
        <authorList>
            <person name="Wang H."/>
        </authorList>
    </citation>
    <scope>NUCLEOTIDE SEQUENCE</scope>
    <source>
        <strain evidence="6">S41</strain>
    </source>
</reference>
<feature type="domain" description="SHSP" evidence="5">
    <location>
        <begin position="44"/>
        <end position="277"/>
    </location>
</feature>
<gene>
    <name evidence="6" type="ORF">IM811_003406</name>
</gene>
<comment type="caution">
    <text evidence="6">The sequence shown here is derived from an EMBL/GenBank/DDBJ whole genome shotgun (WGS) entry which is preliminary data.</text>
</comment>
<dbReference type="SUPFAM" id="SSF49764">
    <property type="entry name" value="HSP20-like chaperones"/>
    <property type="match status" value="1"/>
</dbReference>
<dbReference type="Proteomes" id="UP000616885">
    <property type="component" value="Unassembled WGS sequence"/>
</dbReference>
<evidence type="ECO:0000259" key="5">
    <source>
        <dbReference type="PROSITE" id="PS01031"/>
    </source>
</evidence>
<dbReference type="PANTHER" id="PTHR11527">
    <property type="entry name" value="HEAT-SHOCK PROTEIN 20 FAMILY MEMBER"/>
    <property type="match status" value="1"/>
</dbReference>
<dbReference type="InterPro" id="IPR031107">
    <property type="entry name" value="Small_HSP"/>
</dbReference>
<feature type="compositionally biased region" description="Acidic residues" evidence="4">
    <location>
        <begin position="159"/>
        <end position="170"/>
    </location>
</feature>
<dbReference type="InterPro" id="IPR002068">
    <property type="entry name" value="A-crystallin/Hsp20_dom"/>
</dbReference>
<dbReference type="Pfam" id="PF00011">
    <property type="entry name" value="HSP20"/>
    <property type="match status" value="1"/>
</dbReference>
<dbReference type="InterPro" id="IPR008978">
    <property type="entry name" value="HSP20-like_chaperone"/>
</dbReference>
<dbReference type="PROSITE" id="PS01031">
    <property type="entry name" value="SHSP"/>
    <property type="match status" value="1"/>
</dbReference>
<sequence>MAFFYPRTVYHSQPSFTPVFHLFNGRGSQCEPRRARNTRYVYRQPVRAWLPRFEAKETSDAYVILGDLPGLSKEQVSVEFPESQKLVIRGTTERRAPQTSSTAQATPEPASEPAREAITESTSAPATASIEDNDDDVSSVTTEASQEAKSVSSYQATVEDADEDDDDFEMVDASPEKPKEQEKKPQPKREEVQPTPEREPSPSPQPQEQVHAPVPAVPEFQPAHTEQSRVRRFARTLNFPDGVELDHDAVTADLKDGLLRIVVPKVKRSEPRRVAIL</sequence>
<evidence type="ECO:0000313" key="6">
    <source>
        <dbReference type="EMBL" id="KAF9746501.1"/>
    </source>
</evidence>
<evidence type="ECO:0000313" key="7">
    <source>
        <dbReference type="Proteomes" id="UP000616885"/>
    </source>
</evidence>
<evidence type="ECO:0000256" key="4">
    <source>
        <dbReference type="SAM" id="MobiDB-lite"/>
    </source>
</evidence>
<dbReference type="AlphaFoldDB" id="A0A8H7N2U6"/>
<organism evidence="6 7">
    <name type="scientific">Bionectria ochroleuca</name>
    <name type="common">Gliocladium roseum</name>
    <dbReference type="NCBI Taxonomy" id="29856"/>
    <lineage>
        <taxon>Eukaryota</taxon>
        <taxon>Fungi</taxon>
        <taxon>Dikarya</taxon>
        <taxon>Ascomycota</taxon>
        <taxon>Pezizomycotina</taxon>
        <taxon>Sordariomycetes</taxon>
        <taxon>Hypocreomycetidae</taxon>
        <taxon>Hypocreales</taxon>
        <taxon>Bionectriaceae</taxon>
        <taxon>Clonostachys</taxon>
    </lineage>
</organism>
<dbReference type="CDD" id="cd06464">
    <property type="entry name" value="ACD_sHsps-like"/>
    <property type="match status" value="2"/>
</dbReference>
<evidence type="ECO:0000256" key="2">
    <source>
        <dbReference type="PROSITE-ProRule" id="PRU00285"/>
    </source>
</evidence>
<accession>A0A8H7N2U6</accession>
<proteinExistence type="inferred from homology"/>
<evidence type="ECO:0000256" key="1">
    <source>
        <dbReference type="ARBA" id="ARBA00023016"/>
    </source>
</evidence>
<feature type="region of interest" description="Disordered" evidence="4">
    <location>
        <begin position="87"/>
        <end position="229"/>
    </location>
</feature>
<name>A0A8H7N2U6_BIOOC</name>
<protein>
    <recommendedName>
        <fullName evidence="5">SHSP domain-containing protein</fullName>
    </recommendedName>
</protein>
<feature type="compositionally biased region" description="Basic and acidic residues" evidence="4">
    <location>
        <begin position="174"/>
        <end position="200"/>
    </location>
</feature>
<dbReference type="EMBL" id="JADCTT010000011">
    <property type="protein sequence ID" value="KAF9746501.1"/>
    <property type="molecule type" value="Genomic_DNA"/>
</dbReference>
<keyword evidence="1" id="KW-0346">Stress response</keyword>
<dbReference type="Gene3D" id="2.60.40.790">
    <property type="match status" value="1"/>
</dbReference>